<dbReference type="EMBL" id="KZ293739">
    <property type="protein sequence ID" value="PBK80823.1"/>
    <property type="molecule type" value="Genomic_DNA"/>
</dbReference>
<evidence type="ECO:0000313" key="2">
    <source>
        <dbReference type="EMBL" id="PBK80823.1"/>
    </source>
</evidence>
<sequence>MLRYLASTSSRSSSSSSSSSSVSESLSDTVPASCVFPPSSSQAAIDPKCRVRRYKAELCQTDGRNR</sequence>
<proteinExistence type="predicted"/>
<evidence type="ECO:0000256" key="1">
    <source>
        <dbReference type="SAM" id="MobiDB-lite"/>
    </source>
</evidence>
<evidence type="ECO:0000313" key="3">
    <source>
        <dbReference type="Proteomes" id="UP000217790"/>
    </source>
</evidence>
<accession>A0A2H3CXL1</accession>
<dbReference type="Proteomes" id="UP000217790">
    <property type="component" value="Unassembled WGS sequence"/>
</dbReference>
<feature type="region of interest" description="Disordered" evidence="1">
    <location>
        <begin position="1"/>
        <end position="43"/>
    </location>
</feature>
<dbReference type="AlphaFoldDB" id="A0A2H3CXL1"/>
<reference evidence="3" key="1">
    <citation type="journal article" date="2017" name="Nat. Ecol. Evol.">
        <title>Genome expansion and lineage-specific genetic innovations in the forest pathogenic fungi Armillaria.</title>
        <authorList>
            <person name="Sipos G."/>
            <person name="Prasanna A.N."/>
            <person name="Walter M.C."/>
            <person name="O'Connor E."/>
            <person name="Balint B."/>
            <person name="Krizsan K."/>
            <person name="Kiss B."/>
            <person name="Hess J."/>
            <person name="Varga T."/>
            <person name="Slot J."/>
            <person name="Riley R."/>
            <person name="Boka B."/>
            <person name="Rigling D."/>
            <person name="Barry K."/>
            <person name="Lee J."/>
            <person name="Mihaltcheva S."/>
            <person name="LaButti K."/>
            <person name="Lipzen A."/>
            <person name="Waldron R."/>
            <person name="Moloney N.M."/>
            <person name="Sperisen C."/>
            <person name="Kredics L."/>
            <person name="Vagvoelgyi C."/>
            <person name="Patrignani A."/>
            <person name="Fitzpatrick D."/>
            <person name="Nagy I."/>
            <person name="Doyle S."/>
            <person name="Anderson J.B."/>
            <person name="Grigoriev I.V."/>
            <person name="Gueldener U."/>
            <person name="Muensterkoetter M."/>
            <person name="Nagy L.G."/>
        </authorList>
    </citation>
    <scope>NUCLEOTIDE SEQUENCE [LARGE SCALE GENOMIC DNA]</scope>
    <source>
        <strain evidence="3">Ar21-2</strain>
    </source>
</reference>
<feature type="compositionally biased region" description="Low complexity" evidence="1">
    <location>
        <begin position="7"/>
        <end position="27"/>
    </location>
</feature>
<keyword evidence="3" id="KW-1185">Reference proteome</keyword>
<organism evidence="2 3">
    <name type="scientific">Armillaria gallica</name>
    <name type="common">Bulbous honey fungus</name>
    <name type="synonym">Armillaria bulbosa</name>
    <dbReference type="NCBI Taxonomy" id="47427"/>
    <lineage>
        <taxon>Eukaryota</taxon>
        <taxon>Fungi</taxon>
        <taxon>Dikarya</taxon>
        <taxon>Basidiomycota</taxon>
        <taxon>Agaricomycotina</taxon>
        <taxon>Agaricomycetes</taxon>
        <taxon>Agaricomycetidae</taxon>
        <taxon>Agaricales</taxon>
        <taxon>Marasmiineae</taxon>
        <taxon>Physalacriaceae</taxon>
        <taxon>Armillaria</taxon>
    </lineage>
</organism>
<gene>
    <name evidence="2" type="ORF">ARMGADRAFT_1020622</name>
</gene>
<dbReference type="InParanoid" id="A0A2H3CXL1"/>
<name>A0A2H3CXL1_ARMGA</name>
<protein>
    <submittedName>
        <fullName evidence="2">Uncharacterized protein</fullName>
    </submittedName>
</protein>